<feature type="domain" description="HupH hydrogenase expression protein C-terminal" evidence="2">
    <location>
        <begin position="24"/>
        <end position="136"/>
    </location>
</feature>
<protein>
    <submittedName>
        <fullName evidence="3">Hydrogenase accessory protein HupE</fullName>
    </submittedName>
</protein>
<organism evidence="3 4">
    <name type="scientific">Candidatus Sedimenticola endophacoides</name>
    <dbReference type="NCBI Taxonomy" id="2548426"/>
    <lineage>
        <taxon>Bacteria</taxon>
        <taxon>Pseudomonadati</taxon>
        <taxon>Pseudomonadota</taxon>
        <taxon>Gammaproteobacteria</taxon>
        <taxon>Chromatiales</taxon>
        <taxon>Sedimenticolaceae</taxon>
        <taxon>Sedimenticola</taxon>
    </lineage>
</organism>
<evidence type="ECO:0000259" key="2">
    <source>
        <dbReference type="Pfam" id="PF04809"/>
    </source>
</evidence>
<proteinExistence type="inferred from homology"/>
<dbReference type="InterPro" id="IPR038527">
    <property type="entry name" value="HupH_C_sf"/>
</dbReference>
<dbReference type="AlphaFoldDB" id="A0A657PWR1"/>
<gene>
    <name evidence="3" type="ORF">C3L24_01440</name>
</gene>
<comment type="similarity">
    <text evidence="1">Belongs to the HupH/HyaF family.</text>
</comment>
<dbReference type="InterPro" id="IPR006894">
    <property type="entry name" value="HupH_Hydgase_express_prot_C"/>
</dbReference>
<evidence type="ECO:0000313" key="4">
    <source>
        <dbReference type="Proteomes" id="UP000250928"/>
    </source>
</evidence>
<reference evidence="3 4" key="1">
    <citation type="submission" date="2018-01" db="EMBL/GenBank/DDBJ databases">
        <title>Novel co-symbiosis in the lucinid bivalve Phacoides pectinatus.</title>
        <authorList>
            <person name="Lim S.J."/>
            <person name="Davis B.G."/>
            <person name="Gill D.E."/>
            <person name="Engel A.S."/>
            <person name="Anderson L.C."/>
            <person name="Campbell B.J."/>
        </authorList>
    </citation>
    <scope>NUCLEOTIDE SEQUENCE [LARGE SCALE GENOMIC DNA]</scope>
    <source>
        <strain evidence="3">N3_P5</strain>
    </source>
</reference>
<dbReference type="Proteomes" id="UP000250928">
    <property type="component" value="Unassembled WGS sequence"/>
</dbReference>
<evidence type="ECO:0000256" key="1">
    <source>
        <dbReference type="ARBA" id="ARBA00010832"/>
    </source>
</evidence>
<sequence length="141" mass="15303">MERLDTIPVVSASSPGSAVGVTGNVLPLLHEIRHALERLARDRDPTVIDLRAIPFAPGDEERLLSLLGRGEVSLVLSALGRSEIRESGYPGVWVVEHYNDAGERIALQIEVTDIPAIARSQVADIEESSTRLNDLLMNDNG</sequence>
<accession>A0A657PWR1</accession>
<dbReference type="Pfam" id="PF04809">
    <property type="entry name" value="HupH_C"/>
    <property type="match status" value="1"/>
</dbReference>
<evidence type="ECO:0000313" key="3">
    <source>
        <dbReference type="EMBL" id="PUE05298.1"/>
    </source>
</evidence>
<comment type="caution">
    <text evidence="3">The sequence shown here is derived from an EMBL/GenBank/DDBJ whole genome shotgun (WGS) entry which is preliminary data.</text>
</comment>
<dbReference type="Gene3D" id="3.30.1370.140">
    <property type="entry name" value="HupH hydrogenase expression protein, C-terminal domain"/>
    <property type="match status" value="1"/>
</dbReference>
<dbReference type="EMBL" id="PQCO01000087">
    <property type="protein sequence ID" value="PUE05298.1"/>
    <property type="molecule type" value="Genomic_DNA"/>
</dbReference>
<name>A0A657PWR1_9GAMM</name>